<feature type="transmembrane region" description="Helical" evidence="6">
    <location>
        <begin position="384"/>
        <end position="406"/>
    </location>
</feature>
<dbReference type="AlphaFoldDB" id="A0A7H0VA93"/>
<feature type="transmembrane region" description="Helical" evidence="6">
    <location>
        <begin position="427"/>
        <end position="449"/>
    </location>
</feature>
<dbReference type="InterPro" id="IPR050250">
    <property type="entry name" value="Macrolide_Exporter_MacB"/>
</dbReference>
<dbReference type="EMBL" id="CP060139">
    <property type="protein sequence ID" value="QNR22641.1"/>
    <property type="molecule type" value="Genomic_DNA"/>
</dbReference>
<keyword evidence="2" id="KW-1003">Cell membrane</keyword>
<keyword evidence="5 6" id="KW-0472">Membrane</keyword>
<evidence type="ECO:0000256" key="4">
    <source>
        <dbReference type="ARBA" id="ARBA00022989"/>
    </source>
</evidence>
<evidence type="ECO:0000313" key="9">
    <source>
        <dbReference type="EMBL" id="QNR22641.1"/>
    </source>
</evidence>
<feature type="domain" description="ABC3 transporter permease C-terminal" evidence="7">
    <location>
        <begin position="293"/>
        <end position="408"/>
    </location>
</feature>
<evidence type="ECO:0000256" key="2">
    <source>
        <dbReference type="ARBA" id="ARBA00022475"/>
    </source>
</evidence>
<accession>A0A7H0VA93</accession>
<evidence type="ECO:0000256" key="3">
    <source>
        <dbReference type="ARBA" id="ARBA00022692"/>
    </source>
</evidence>
<dbReference type="PANTHER" id="PTHR30572:SF18">
    <property type="entry name" value="ABC-TYPE MACROLIDE FAMILY EXPORT SYSTEM PERMEASE COMPONENT 2"/>
    <property type="match status" value="1"/>
</dbReference>
<feature type="domain" description="ABC3 transporter permease C-terminal" evidence="7">
    <location>
        <begin position="685"/>
        <end position="797"/>
    </location>
</feature>
<dbReference type="GO" id="GO:0022857">
    <property type="term" value="F:transmembrane transporter activity"/>
    <property type="evidence" value="ECO:0007669"/>
    <property type="project" value="TreeGrafter"/>
</dbReference>
<gene>
    <name evidence="9" type="ORF">H4K34_09610</name>
</gene>
<proteinExistence type="predicted"/>
<keyword evidence="3 6" id="KW-0812">Transmembrane</keyword>
<feature type="transmembrane region" description="Helical" evidence="6">
    <location>
        <begin position="767"/>
        <end position="790"/>
    </location>
</feature>
<name>A0A7H0VA93_9FLAO</name>
<feature type="domain" description="MacB-like periplasmic core" evidence="8">
    <location>
        <begin position="21"/>
        <end position="207"/>
    </location>
</feature>
<comment type="subcellular location">
    <subcellularLocation>
        <location evidence="1">Cell membrane</location>
        <topology evidence="1">Multi-pass membrane protein</topology>
    </subcellularLocation>
</comment>
<feature type="domain" description="MacB-like periplasmic core" evidence="8">
    <location>
        <begin position="434"/>
        <end position="606"/>
    </location>
</feature>
<dbReference type="PANTHER" id="PTHR30572">
    <property type="entry name" value="MEMBRANE COMPONENT OF TRANSPORTER-RELATED"/>
    <property type="match status" value="1"/>
</dbReference>
<evidence type="ECO:0000313" key="10">
    <source>
        <dbReference type="Proteomes" id="UP000516305"/>
    </source>
</evidence>
<evidence type="ECO:0000256" key="5">
    <source>
        <dbReference type="ARBA" id="ARBA00023136"/>
    </source>
</evidence>
<feature type="transmembrane region" description="Helical" evidence="6">
    <location>
        <begin position="287"/>
        <end position="311"/>
    </location>
</feature>
<keyword evidence="10" id="KW-1185">Reference proteome</keyword>
<dbReference type="Pfam" id="PF12704">
    <property type="entry name" value="MacB_PCD"/>
    <property type="match status" value="2"/>
</dbReference>
<organism evidence="9 10">
    <name type="scientific">Croceimicrobium hydrocarbonivorans</name>
    <dbReference type="NCBI Taxonomy" id="2761580"/>
    <lineage>
        <taxon>Bacteria</taxon>
        <taxon>Pseudomonadati</taxon>
        <taxon>Bacteroidota</taxon>
        <taxon>Flavobacteriia</taxon>
        <taxon>Flavobacteriales</taxon>
        <taxon>Owenweeksiaceae</taxon>
        <taxon>Croceimicrobium</taxon>
    </lineage>
</organism>
<reference evidence="9 10" key="1">
    <citation type="submission" date="2020-08" db="EMBL/GenBank/DDBJ databases">
        <title>Croceimicrobium hydrocarbonivorans gen. nov., sp. nov., a novel marine bacterium isolated from a bacterial consortium that degrades polyethylene terephthalate.</title>
        <authorList>
            <person name="Liu R."/>
        </authorList>
    </citation>
    <scope>NUCLEOTIDE SEQUENCE [LARGE SCALE GENOMIC DNA]</scope>
    <source>
        <strain evidence="9 10">A20-9</strain>
    </source>
</reference>
<dbReference type="InterPro" id="IPR025857">
    <property type="entry name" value="MacB_PCD"/>
</dbReference>
<evidence type="ECO:0000259" key="8">
    <source>
        <dbReference type="Pfam" id="PF12704"/>
    </source>
</evidence>
<evidence type="ECO:0000259" key="7">
    <source>
        <dbReference type="Pfam" id="PF02687"/>
    </source>
</evidence>
<dbReference type="Pfam" id="PF02687">
    <property type="entry name" value="FtsX"/>
    <property type="match status" value="2"/>
</dbReference>
<feature type="transmembrane region" description="Helical" evidence="6">
    <location>
        <begin position="733"/>
        <end position="755"/>
    </location>
</feature>
<dbReference type="Proteomes" id="UP000516305">
    <property type="component" value="Chromosome"/>
</dbReference>
<feature type="transmembrane region" description="Helical" evidence="6">
    <location>
        <begin position="21"/>
        <end position="42"/>
    </location>
</feature>
<keyword evidence="4 6" id="KW-1133">Transmembrane helix</keyword>
<sequence>MMFSNYLKVSWRHLLAGKANSIISVLGLSVGVASAILIALYIQDELSYDQFHTKKDRIARIVERIDHNGEIKAAVTSFPVGPQFMSDYPEVVSFVRIMQMGGSMTIKVEDQIFREDHFLRADSTLFEIFDFKLLQGDPIGALAGPNLVVLNEELAIKFFGTPSEAMGKQLFIGTSQFTVNGVVENGTRSSDIKYQAFTSMSTLPQQAQQVFNGDWFRLVCQTYLLFDQPVAEMDFDSQLADFTERIIKPFVATFGWGSTADFTLQPLEGLHFDNSREYDTPKGNLSYLYIFGLLALLILIIATINFVNLALSQSVKRAKEVGVRKALGAGQNQLRNQFLGESFLVVLLAMIIGLGLVEVLLATFNTTTDKNFAFVDLFDWRMLLTLLGILLVTALMAGLYPALVLSKFQSSRILRGSLPKIGRYGNLRRILMVVQLAFSILMIIGTLAIQSQMRYLQDMDLGFEQDQIVVLNIPQDTAVFNHLDSFKDRLLAHSEFEGVSGSQAIPGTNVGELMFRIEQNAEMVDKNIKFIAADEDFFEILGLELVNGRLFSNDIQSDVQQAFIINETAAKSFGWDEPLGKRIQWGLQDNGQAASDGEVVGVIKDFHFASLHNPMEPLVILFRPNFSLLFSMKLSGGQVRSGLTVLEEEWSNFAGNHPLEYTFLDERIQSQYESEKTLLKIFGYFAFISIMIAGLGLFALTSYTVEQRLKEFSVRKILGAELKDLGMLLAKEFMLLIGVAALISIPLAGWGITSWLEEFSYRISMPWLSFVLALLLIALVTLIAMSYHVIRLARTNPARILRDE</sequence>
<feature type="transmembrane region" description="Helical" evidence="6">
    <location>
        <begin position="343"/>
        <end position="364"/>
    </location>
</feature>
<protein>
    <submittedName>
        <fullName evidence="9">ABC transporter permease</fullName>
    </submittedName>
</protein>
<feature type="transmembrane region" description="Helical" evidence="6">
    <location>
        <begin position="681"/>
        <end position="705"/>
    </location>
</feature>
<evidence type="ECO:0000256" key="1">
    <source>
        <dbReference type="ARBA" id="ARBA00004651"/>
    </source>
</evidence>
<dbReference type="KEGG" id="chyd:H4K34_09610"/>
<dbReference type="RefSeq" id="WP_210757207.1">
    <property type="nucleotide sequence ID" value="NZ_CP060139.1"/>
</dbReference>
<evidence type="ECO:0000256" key="6">
    <source>
        <dbReference type="SAM" id="Phobius"/>
    </source>
</evidence>
<dbReference type="GO" id="GO:0005886">
    <property type="term" value="C:plasma membrane"/>
    <property type="evidence" value="ECO:0007669"/>
    <property type="project" value="UniProtKB-SubCell"/>
</dbReference>
<dbReference type="InterPro" id="IPR003838">
    <property type="entry name" value="ABC3_permease_C"/>
</dbReference>